<organism evidence="2">
    <name type="scientific">Arion vulgaris</name>
    <dbReference type="NCBI Taxonomy" id="1028688"/>
    <lineage>
        <taxon>Eukaryota</taxon>
        <taxon>Metazoa</taxon>
        <taxon>Spiralia</taxon>
        <taxon>Lophotrochozoa</taxon>
        <taxon>Mollusca</taxon>
        <taxon>Gastropoda</taxon>
        <taxon>Heterobranchia</taxon>
        <taxon>Euthyneura</taxon>
        <taxon>Panpulmonata</taxon>
        <taxon>Eupulmonata</taxon>
        <taxon>Stylommatophora</taxon>
        <taxon>Helicina</taxon>
        <taxon>Arionoidea</taxon>
        <taxon>Arionidae</taxon>
        <taxon>Arion</taxon>
    </lineage>
</organism>
<name>A0A0B6Y3U9_9EUPU</name>
<dbReference type="EMBL" id="HACG01003651">
    <property type="protein sequence ID" value="CEK50516.1"/>
    <property type="molecule type" value="Transcribed_RNA"/>
</dbReference>
<feature type="non-terminal residue" evidence="2">
    <location>
        <position position="174"/>
    </location>
</feature>
<gene>
    <name evidence="2" type="primary">ORF10974</name>
</gene>
<evidence type="ECO:0000313" key="2">
    <source>
        <dbReference type="EMBL" id="CEK50516.1"/>
    </source>
</evidence>
<feature type="non-terminal residue" evidence="2">
    <location>
        <position position="1"/>
    </location>
</feature>
<feature type="compositionally biased region" description="Low complexity" evidence="1">
    <location>
        <begin position="105"/>
        <end position="114"/>
    </location>
</feature>
<proteinExistence type="predicted"/>
<evidence type="ECO:0000256" key="1">
    <source>
        <dbReference type="SAM" id="MobiDB-lite"/>
    </source>
</evidence>
<accession>A0A0B6Y3U9</accession>
<reference evidence="2" key="1">
    <citation type="submission" date="2014-12" db="EMBL/GenBank/DDBJ databases">
        <title>Insight into the proteome of Arion vulgaris.</title>
        <authorList>
            <person name="Aradska J."/>
            <person name="Bulat T."/>
            <person name="Smidak R."/>
            <person name="Sarate P."/>
            <person name="Gangsoo J."/>
            <person name="Sialana F."/>
            <person name="Bilban M."/>
            <person name="Lubec G."/>
        </authorList>
    </citation>
    <scope>NUCLEOTIDE SEQUENCE</scope>
    <source>
        <tissue evidence="2">Skin</tissue>
    </source>
</reference>
<dbReference type="AlphaFoldDB" id="A0A0B6Y3U9"/>
<feature type="region of interest" description="Disordered" evidence="1">
    <location>
        <begin position="100"/>
        <end position="121"/>
    </location>
</feature>
<sequence>DSLSWFQHSLSYSQTDHHISMMDVMNQTSNISHRLLNLDNQGELTDSLAPIFPPTNFELPDISFSNSVSPNLDFNQSLINSNKLYENSCVMYMRSNMSSSDTMVGQQHGGTQQQSSNEMETHVSQMGINSQHGVPYFFPACSSSPDPSSSDDNDFSPLMQLSKEAVVCNNGQSV</sequence>
<protein>
    <submittedName>
        <fullName evidence="2">Uncharacterized protein</fullName>
    </submittedName>
</protein>